<evidence type="ECO:0000313" key="2">
    <source>
        <dbReference type="EMBL" id="TWX61042.1"/>
    </source>
</evidence>
<dbReference type="PANTHER" id="PTHR33993:SF14">
    <property type="entry name" value="GB|AAF24581.1"/>
    <property type="match status" value="1"/>
</dbReference>
<dbReference type="Proteomes" id="UP000321525">
    <property type="component" value="Unassembled WGS sequence"/>
</dbReference>
<protein>
    <submittedName>
        <fullName evidence="3">VOC family protein</fullName>
    </submittedName>
</protein>
<dbReference type="OrthoDB" id="9793039at2"/>
<accession>A0A5C6QMS4</accession>
<evidence type="ECO:0000313" key="3">
    <source>
        <dbReference type="EMBL" id="TWX70295.1"/>
    </source>
</evidence>
<comment type="caution">
    <text evidence="3">The sequence shown here is derived from an EMBL/GenBank/DDBJ whole genome shotgun (WGS) entry which is preliminary data.</text>
</comment>
<evidence type="ECO:0000313" key="5">
    <source>
        <dbReference type="Proteomes" id="UP000321917"/>
    </source>
</evidence>
<organism evidence="3 5">
    <name type="scientific">Colwellia hornerae</name>
    <dbReference type="NCBI Taxonomy" id="89402"/>
    <lineage>
        <taxon>Bacteria</taxon>
        <taxon>Pseudomonadati</taxon>
        <taxon>Pseudomonadota</taxon>
        <taxon>Gammaproteobacteria</taxon>
        <taxon>Alteromonadales</taxon>
        <taxon>Colwelliaceae</taxon>
        <taxon>Colwellia</taxon>
    </lineage>
</organism>
<dbReference type="SUPFAM" id="SSF54593">
    <property type="entry name" value="Glyoxalase/Bleomycin resistance protein/Dihydroxybiphenyl dioxygenase"/>
    <property type="match status" value="1"/>
</dbReference>
<dbReference type="Proteomes" id="UP000321917">
    <property type="component" value="Unassembled WGS sequence"/>
</dbReference>
<dbReference type="Gene3D" id="3.10.180.10">
    <property type="entry name" value="2,3-Dihydroxybiphenyl 1,2-Dioxygenase, domain 1"/>
    <property type="match status" value="1"/>
</dbReference>
<proteinExistence type="predicted"/>
<dbReference type="AlphaFoldDB" id="A0A5C6QMS4"/>
<dbReference type="Pfam" id="PF00903">
    <property type="entry name" value="Glyoxalase"/>
    <property type="match status" value="1"/>
</dbReference>
<evidence type="ECO:0000259" key="1">
    <source>
        <dbReference type="PROSITE" id="PS51819"/>
    </source>
</evidence>
<sequence length="124" mass="13431">MSNKIGEMAWLDLTVDNASEIKDFYQRVIGWQVEDVAMGEHNDYVMKSPDSGEAISGICHATGGNAGMPATWLPYFLVEDINNAVANVTELGGELLTEIKQVGKDSYVMVKDPAGAVCSLYQKG</sequence>
<dbReference type="CDD" id="cd07247">
    <property type="entry name" value="SgaA_N_like"/>
    <property type="match status" value="1"/>
</dbReference>
<name>A0A5C6QMS4_9GAMM</name>
<dbReference type="InterPro" id="IPR029068">
    <property type="entry name" value="Glyas_Bleomycin-R_OHBP_Dase"/>
</dbReference>
<dbReference type="InterPro" id="IPR037523">
    <property type="entry name" value="VOC_core"/>
</dbReference>
<dbReference type="EMBL" id="VOLQ01000005">
    <property type="protein sequence ID" value="TWX70295.1"/>
    <property type="molecule type" value="Genomic_DNA"/>
</dbReference>
<gene>
    <name evidence="2" type="ORF">ESZ26_06515</name>
    <name evidence="3" type="ORF">ESZ27_04005</name>
</gene>
<dbReference type="RefSeq" id="WP_146798946.1">
    <property type="nucleotide sequence ID" value="NZ_VOLP01000008.1"/>
</dbReference>
<dbReference type="PROSITE" id="PS51819">
    <property type="entry name" value="VOC"/>
    <property type="match status" value="1"/>
</dbReference>
<dbReference type="PANTHER" id="PTHR33993">
    <property type="entry name" value="GLYOXALASE-RELATED"/>
    <property type="match status" value="1"/>
</dbReference>
<reference evidence="3 5" key="1">
    <citation type="submission" date="2019-07" db="EMBL/GenBank/DDBJ databases">
        <title>Genomes of sea-ice associated Colwellia species.</title>
        <authorList>
            <person name="Bowman J.P."/>
        </authorList>
    </citation>
    <scope>NUCLEOTIDE SEQUENCE [LARGE SCALE GENOMIC DNA]</scope>
    <source>
        <strain evidence="2 4">ACAM 607</strain>
        <strain evidence="3 5">IC036</strain>
    </source>
</reference>
<dbReference type="EMBL" id="VOLR01000007">
    <property type="protein sequence ID" value="TWX61042.1"/>
    <property type="molecule type" value="Genomic_DNA"/>
</dbReference>
<evidence type="ECO:0000313" key="4">
    <source>
        <dbReference type="Proteomes" id="UP000321525"/>
    </source>
</evidence>
<dbReference type="InterPro" id="IPR004360">
    <property type="entry name" value="Glyas_Fos-R_dOase_dom"/>
</dbReference>
<keyword evidence="4" id="KW-1185">Reference proteome</keyword>
<dbReference type="InterPro" id="IPR052164">
    <property type="entry name" value="Anthracycline_SecMetBiosynth"/>
</dbReference>
<feature type="domain" description="VOC" evidence="1">
    <location>
        <begin position="7"/>
        <end position="123"/>
    </location>
</feature>